<dbReference type="Proteomes" id="UP000197535">
    <property type="component" value="Unassembled WGS sequence"/>
</dbReference>
<proteinExistence type="predicted"/>
<accession>A0A254TGP7</accession>
<evidence type="ECO:0000313" key="2">
    <source>
        <dbReference type="Proteomes" id="UP000197535"/>
    </source>
</evidence>
<dbReference type="AlphaFoldDB" id="A0A254TGP7"/>
<sequence length="79" mass="9120">MVRPCKDQSVRAKYAMQRMIMAQTRMLVSMNSSEEWERAYKWAAAWGVASQIARTCAYTDTCIHRSYCSPQPPDKKLAK</sequence>
<comment type="caution">
    <text evidence="1">The sequence shown here is derived from an EMBL/GenBank/DDBJ whole genome shotgun (WGS) entry which is preliminary data.</text>
</comment>
<keyword evidence="2" id="KW-1185">Reference proteome</keyword>
<reference evidence="1 2" key="1">
    <citation type="submission" date="2016-02" db="EMBL/GenBank/DDBJ databases">
        <authorList>
            <person name="Wen L."/>
            <person name="He K."/>
            <person name="Yang H."/>
        </authorList>
    </citation>
    <scope>NUCLEOTIDE SEQUENCE [LARGE SCALE GENOMIC DNA]</scope>
    <source>
        <strain evidence="1 2">TSA40</strain>
    </source>
</reference>
<protein>
    <submittedName>
        <fullName evidence="1">Uncharacterized protein</fullName>
    </submittedName>
</protein>
<name>A0A254TGP7_9BURK</name>
<evidence type="ECO:0000313" key="1">
    <source>
        <dbReference type="EMBL" id="OWW21826.1"/>
    </source>
</evidence>
<dbReference type="EMBL" id="LSTO01000001">
    <property type="protein sequence ID" value="OWW21826.1"/>
    <property type="molecule type" value="Genomic_DNA"/>
</dbReference>
<organism evidence="1 2">
    <name type="scientific">Noviherbaspirillum denitrificans</name>
    <dbReference type="NCBI Taxonomy" id="1968433"/>
    <lineage>
        <taxon>Bacteria</taxon>
        <taxon>Pseudomonadati</taxon>
        <taxon>Pseudomonadota</taxon>
        <taxon>Betaproteobacteria</taxon>
        <taxon>Burkholderiales</taxon>
        <taxon>Oxalobacteraceae</taxon>
        <taxon>Noviherbaspirillum</taxon>
    </lineage>
</organism>
<gene>
    <name evidence="1" type="ORF">AYR66_22355</name>
</gene>